<evidence type="ECO:0000256" key="2">
    <source>
        <dbReference type="ARBA" id="ARBA00022801"/>
    </source>
</evidence>
<dbReference type="InterPro" id="IPR023696">
    <property type="entry name" value="Ureohydrolase_dom_sf"/>
</dbReference>
<evidence type="ECO:0000256" key="3">
    <source>
        <dbReference type="ARBA" id="ARBA00023211"/>
    </source>
</evidence>
<gene>
    <name evidence="5" type="ORF">B0J13DRAFT_293035</name>
</gene>
<dbReference type="PANTHER" id="PTHR43782:SF3">
    <property type="entry name" value="ARGINASE"/>
    <property type="match status" value="1"/>
</dbReference>
<keyword evidence="1" id="KW-0479">Metal-binding</keyword>
<sequence>MPASSIRLIIAPYHAGVYNHRVGGGPIHILSHGLVSRLERLIPVSFANIGPVEEFEGEIGRTFEHIRRISAAVSAAVAQNAFPIILSGNCSASAAAVSGLGIPPKDLGVLWFDAHDDLDTPETDVSGYLDSMAASMMCGSSWSAMMKTVPGFKPLPLSQVAFIGVRRISESKRKWIKEQGLTTVWGDPSRHVDFTAELDPILERLEFRRSHVHLDVDVLDESLGRANEWPSPGGLYAQDLLNAMTLIPTRVTPTSLTVCSFDPRLEGADTIARLVVQSLERFVQGLVDRKAIVTVSK</sequence>
<accession>A0A9P9D084</accession>
<keyword evidence="6" id="KW-1185">Reference proteome</keyword>
<evidence type="ECO:0008006" key="7">
    <source>
        <dbReference type="Google" id="ProtNLM"/>
    </source>
</evidence>
<dbReference type="GO" id="GO:0005634">
    <property type="term" value="C:nucleus"/>
    <property type="evidence" value="ECO:0007669"/>
    <property type="project" value="TreeGrafter"/>
</dbReference>
<dbReference type="AlphaFoldDB" id="A0A9P9D084"/>
<dbReference type="PANTHER" id="PTHR43782">
    <property type="entry name" value="ARGINASE"/>
    <property type="match status" value="1"/>
</dbReference>
<dbReference type="InterPro" id="IPR006035">
    <property type="entry name" value="Ureohydrolase"/>
</dbReference>
<dbReference type="EMBL" id="JAGMUU010000065">
    <property type="protein sequence ID" value="KAH7110228.1"/>
    <property type="molecule type" value="Genomic_DNA"/>
</dbReference>
<protein>
    <recommendedName>
        <fullName evidence="7">Arginase</fullName>
    </recommendedName>
</protein>
<dbReference type="Proteomes" id="UP000717696">
    <property type="component" value="Unassembled WGS sequence"/>
</dbReference>
<dbReference type="PROSITE" id="PS51409">
    <property type="entry name" value="ARGINASE_2"/>
    <property type="match status" value="1"/>
</dbReference>
<comment type="similarity">
    <text evidence="4">Belongs to the arginase family.</text>
</comment>
<evidence type="ECO:0000256" key="1">
    <source>
        <dbReference type="ARBA" id="ARBA00022723"/>
    </source>
</evidence>
<evidence type="ECO:0000313" key="6">
    <source>
        <dbReference type="Proteomes" id="UP000717696"/>
    </source>
</evidence>
<dbReference type="CDD" id="cd09999">
    <property type="entry name" value="Arginase-like_1"/>
    <property type="match status" value="1"/>
</dbReference>
<dbReference type="GO" id="GO:0005829">
    <property type="term" value="C:cytosol"/>
    <property type="evidence" value="ECO:0007669"/>
    <property type="project" value="TreeGrafter"/>
</dbReference>
<comment type="caution">
    <text evidence="5">The sequence shown here is derived from an EMBL/GenBank/DDBJ whole genome shotgun (WGS) entry which is preliminary data.</text>
</comment>
<keyword evidence="3" id="KW-0464">Manganese</keyword>
<dbReference type="GO" id="GO:0030145">
    <property type="term" value="F:manganese ion binding"/>
    <property type="evidence" value="ECO:0007669"/>
    <property type="project" value="TreeGrafter"/>
</dbReference>
<dbReference type="Pfam" id="PF00491">
    <property type="entry name" value="Arginase"/>
    <property type="match status" value="1"/>
</dbReference>
<dbReference type="Gene3D" id="3.40.800.10">
    <property type="entry name" value="Ureohydrolase domain"/>
    <property type="match status" value="1"/>
</dbReference>
<reference evidence="5" key="1">
    <citation type="journal article" date="2021" name="Nat. Commun.">
        <title>Genetic determinants of endophytism in the Arabidopsis root mycobiome.</title>
        <authorList>
            <person name="Mesny F."/>
            <person name="Miyauchi S."/>
            <person name="Thiergart T."/>
            <person name="Pickel B."/>
            <person name="Atanasova L."/>
            <person name="Karlsson M."/>
            <person name="Huettel B."/>
            <person name="Barry K.W."/>
            <person name="Haridas S."/>
            <person name="Chen C."/>
            <person name="Bauer D."/>
            <person name="Andreopoulos W."/>
            <person name="Pangilinan J."/>
            <person name="LaButti K."/>
            <person name="Riley R."/>
            <person name="Lipzen A."/>
            <person name="Clum A."/>
            <person name="Drula E."/>
            <person name="Henrissat B."/>
            <person name="Kohler A."/>
            <person name="Grigoriev I.V."/>
            <person name="Martin F.M."/>
            <person name="Hacquard S."/>
        </authorList>
    </citation>
    <scope>NUCLEOTIDE SEQUENCE</scope>
    <source>
        <strain evidence="5">MPI-CAGE-AT-0021</strain>
    </source>
</reference>
<name>A0A9P9D084_9HYPO</name>
<dbReference type="GO" id="GO:0004053">
    <property type="term" value="F:arginase activity"/>
    <property type="evidence" value="ECO:0007669"/>
    <property type="project" value="TreeGrafter"/>
</dbReference>
<proteinExistence type="inferred from homology"/>
<dbReference type="PRINTS" id="PR00116">
    <property type="entry name" value="ARGINASE"/>
</dbReference>
<organism evidence="5 6">
    <name type="scientific">Dactylonectria estremocensis</name>
    <dbReference type="NCBI Taxonomy" id="1079267"/>
    <lineage>
        <taxon>Eukaryota</taxon>
        <taxon>Fungi</taxon>
        <taxon>Dikarya</taxon>
        <taxon>Ascomycota</taxon>
        <taxon>Pezizomycotina</taxon>
        <taxon>Sordariomycetes</taxon>
        <taxon>Hypocreomycetidae</taxon>
        <taxon>Hypocreales</taxon>
        <taxon>Nectriaceae</taxon>
        <taxon>Dactylonectria</taxon>
    </lineage>
</organism>
<evidence type="ECO:0000313" key="5">
    <source>
        <dbReference type="EMBL" id="KAH7110228.1"/>
    </source>
</evidence>
<keyword evidence="2" id="KW-0378">Hydrolase</keyword>
<dbReference type="OrthoDB" id="9992747at2759"/>
<dbReference type="SUPFAM" id="SSF52768">
    <property type="entry name" value="Arginase/deacetylase"/>
    <property type="match status" value="1"/>
</dbReference>
<evidence type="ECO:0000256" key="4">
    <source>
        <dbReference type="PROSITE-ProRule" id="PRU00742"/>
    </source>
</evidence>